<dbReference type="Proteomes" id="UP001634007">
    <property type="component" value="Unassembled WGS sequence"/>
</dbReference>
<sequence length="279" mass="30241">MDQFVGLDNRAQIVKGKRTKRHQKLSSTHVESATATITVSGGGIGDSSSILSSPTSSIDMEESSTGEHRDEDMANCLILLARGNVPRQVEDEKGGQEVYDCDAKGKSKGCVQLYKCKTCGRTFASFQALGGHRSSHMKKPKSMGQQKLVRSSPMKDCDNDPGHVLGQDKVNMKMRECSICGMRFKSGQALGGHMRRHRALNAGARHVSVTSLEITLRTDQKKLGTVLPLDLNLPALDLNLPAPEDDDQYSPQIHHFSPAASQQTSSMASAAATLVECLF</sequence>
<keyword evidence="4 9" id="KW-0863">Zinc-finger</keyword>
<comment type="subcellular location">
    <subcellularLocation>
        <location evidence="1">Nucleus</location>
    </subcellularLocation>
</comment>
<dbReference type="PROSITE" id="PS50157">
    <property type="entry name" value="ZINC_FINGER_C2H2_2"/>
    <property type="match status" value="2"/>
</dbReference>
<comment type="caution">
    <text evidence="12">The sequence shown here is derived from an EMBL/GenBank/DDBJ whole genome shotgun (WGS) entry which is preliminary data.</text>
</comment>
<dbReference type="PANTHER" id="PTHR26374:SF456">
    <property type="entry name" value="ZINC FINGER PROTEIN ZAT5-LIKE"/>
    <property type="match status" value="1"/>
</dbReference>
<reference evidence="12 13" key="1">
    <citation type="submission" date="2024-11" db="EMBL/GenBank/DDBJ databases">
        <title>Chromosome-level genome assembly of Eucalyptus globulus Labill. provides insights into its genome evolution.</title>
        <authorList>
            <person name="Li X."/>
        </authorList>
    </citation>
    <scope>NUCLEOTIDE SEQUENCE [LARGE SCALE GENOMIC DNA]</scope>
    <source>
        <strain evidence="12">CL2024</strain>
        <tissue evidence="12">Fresh tender leaves</tissue>
    </source>
</reference>
<feature type="region of interest" description="Disordered" evidence="10">
    <location>
        <begin position="44"/>
        <end position="69"/>
    </location>
</feature>
<evidence type="ECO:0000256" key="6">
    <source>
        <dbReference type="ARBA" id="ARBA00023015"/>
    </source>
</evidence>
<evidence type="ECO:0000256" key="1">
    <source>
        <dbReference type="ARBA" id="ARBA00004123"/>
    </source>
</evidence>
<dbReference type="GO" id="GO:0005634">
    <property type="term" value="C:nucleus"/>
    <property type="evidence" value="ECO:0007669"/>
    <property type="project" value="UniProtKB-SubCell"/>
</dbReference>
<keyword evidence="7" id="KW-0804">Transcription</keyword>
<dbReference type="InterPro" id="IPR036236">
    <property type="entry name" value="Znf_C2H2_sf"/>
</dbReference>
<keyword evidence="8" id="KW-0539">Nucleus</keyword>
<feature type="domain" description="C2H2-type" evidence="11">
    <location>
        <begin position="114"/>
        <end position="141"/>
    </location>
</feature>
<accession>A0ABD3KXK6</accession>
<protein>
    <recommendedName>
        <fullName evidence="11">C2H2-type domain-containing protein</fullName>
    </recommendedName>
</protein>
<evidence type="ECO:0000313" key="13">
    <source>
        <dbReference type="Proteomes" id="UP001634007"/>
    </source>
</evidence>
<keyword evidence="5" id="KW-0862">Zinc</keyword>
<evidence type="ECO:0000313" key="12">
    <source>
        <dbReference type="EMBL" id="KAL3744062.1"/>
    </source>
</evidence>
<dbReference type="Pfam" id="PF13912">
    <property type="entry name" value="zf-C2H2_6"/>
    <property type="match status" value="2"/>
</dbReference>
<keyword evidence="13" id="KW-1185">Reference proteome</keyword>
<feature type="compositionally biased region" description="Low complexity" evidence="10">
    <location>
        <begin position="46"/>
        <end position="58"/>
    </location>
</feature>
<evidence type="ECO:0000256" key="7">
    <source>
        <dbReference type="ARBA" id="ARBA00023163"/>
    </source>
</evidence>
<dbReference type="Gene3D" id="3.30.160.60">
    <property type="entry name" value="Classic Zinc Finger"/>
    <property type="match status" value="1"/>
</dbReference>
<evidence type="ECO:0000256" key="5">
    <source>
        <dbReference type="ARBA" id="ARBA00022833"/>
    </source>
</evidence>
<keyword evidence="6" id="KW-0805">Transcription regulation</keyword>
<keyword evidence="2" id="KW-0479">Metal-binding</keyword>
<proteinExistence type="predicted"/>
<dbReference type="GO" id="GO:0008270">
    <property type="term" value="F:zinc ion binding"/>
    <property type="evidence" value="ECO:0007669"/>
    <property type="project" value="UniProtKB-KW"/>
</dbReference>
<gene>
    <name evidence="12" type="ORF">ACJRO7_013332</name>
</gene>
<evidence type="ECO:0000256" key="4">
    <source>
        <dbReference type="ARBA" id="ARBA00022771"/>
    </source>
</evidence>
<evidence type="ECO:0000256" key="10">
    <source>
        <dbReference type="SAM" id="MobiDB-lite"/>
    </source>
</evidence>
<keyword evidence="3" id="KW-0677">Repeat</keyword>
<evidence type="ECO:0000256" key="2">
    <source>
        <dbReference type="ARBA" id="ARBA00022723"/>
    </source>
</evidence>
<dbReference type="SUPFAM" id="SSF57667">
    <property type="entry name" value="beta-beta-alpha zinc fingers"/>
    <property type="match status" value="1"/>
</dbReference>
<dbReference type="SMART" id="SM00355">
    <property type="entry name" value="ZnF_C2H2"/>
    <property type="match status" value="2"/>
</dbReference>
<dbReference type="PANTHER" id="PTHR26374">
    <property type="entry name" value="ZINC FINGER PROTEIN ZAT5"/>
    <property type="match status" value="1"/>
</dbReference>
<evidence type="ECO:0000256" key="3">
    <source>
        <dbReference type="ARBA" id="ARBA00022737"/>
    </source>
</evidence>
<dbReference type="PROSITE" id="PS00028">
    <property type="entry name" value="ZINC_FINGER_C2H2_1"/>
    <property type="match status" value="2"/>
</dbReference>
<dbReference type="EMBL" id="JBJKBG010000003">
    <property type="protein sequence ID" value="KAL3744062.1"/>
    <property type="molecule type" value="Genomic_DNA"/>
</dbReference>
<dbReference type="AlphaFoldDB" id="A0ABD3KXK6"/>
<name>A0ABD3KXK6_EUCGL</name>
<evidence type="ECO:0000256" key="9">
    <source>
        <dbReference type="PROSITE-ProRule" id="PRU00042"/>
    </source>
</evidence>
<dbReference type="InterPro" id="IPR013087">
    <property type="entry name" value="Znf_C2H2_type"/>
</dbReference>
<evidence type="ECO:0000256" key="8">
    <source>
        <dbReference type="ARBA" id="ARBA00023242"/>
    </source>
</evidence>
<organism evidence="12 13">
    <name type="scientific">Eucalyptus globulus</name>
    <name type="common">Tasmanian blue gum</name>
    <dbReference type="NCBI Taxonomy" id="34317"/>
    <lineage>
        <taxon>Eukaryota</taxon>
        <taxon>Viridiplantae</taxon>
        <taxon>Streptophyta</taxon>
        <taxon>Embryophyta</taxon>
        <taxon>Tracheophyta</taxon>
        <taxon>Spermatophyta</taxon>
        <taxon>Magnoliopsida</taxon>
        <taxon>eudicotyledons</taxon>
        <taxon>Gunneridae</taxon>
        <taxon>Pentapetalae</taxon>
        <taxon>rosids</taxon>
        <taxon>malvids</taxon>
        <taxon>Myrtales</taxon>
        <taxon>Myrtaceae</taxon>
        <taxon>Myrtoideae</taxon>
        <taxon>Eucalypteae</taxon>
        <taxon>Eucalyptus</taxon>
    </lineage>
</organism>
<feature type="domain" description="C2H2-type" evidence="11">
    <location>
        <begin position="175"/>
        <end position="202"/>
    </location>
</feature>
<evidence type="ECO:0000259" key="11">
    <source>
        <dbReference type="PROSITE" id="PS50157"/>
    </source>
</evidence>